<dbReference type="RefSeq" id="WP_035438387.1">
    <property type="nucleotide sequence ID" value="NZ_AZGI01000051.1"/>
</dbReference>
<sequence length="133" mass="14934">MMTSIDKTVVFPIIISKNNEDAKYPYLVNIPDLDGTTEGKDIADAIFMAQDYIGTYSLKDELPKSNTNIPKTGKDEIGTLVTVNISEYKRKNDNKVIKKTITIPNYLNELGKENGINFSEVMTNALKRELSIK</sequence>
<proteinExistence type="predicted"/>
<comment type="caution">
    <text evidence="1">The sequence shown here is derived from an EMBL/GenBank/DDBJ whole genome shotgun (WGS) entry which is preliminary data.</text>
</comment>
<dbReference type="AlphaFoldDB" id="A0A0R1Y6V7"/>
<dbReference type="PATRIC" id="fig|1423754.3.peg.1458"/>
<gene>
    <name evidence="1" type="ORF">FC39_GL001416</name>
</gene>
<evidence type="ECO:0000313" key="2">
    <source>
        <dbReference type="Proteomes" id="UP000051223"/>
    </source>
</evidence>
<accession>A0A0R1Y6V7</accession>
<protein>
    <recommendedName>
        <fullName evidence="3">Toxin-antitoxin system, antitoxin component, HicB family</fullName>
    </recommendedName>
</protein>
<name>A0A0R1Y6V7_9LACO</name>
<dbReference type="EMBL" id="AZGI01000051">
    <property type="protein sequence ID" value="KRM38176.1"/>
    <property type="molecule type" value="Genomic_DNA"/>
</dbReference>
<dbReference type="eggNOG" id="COG1598">
    <property type="taxonomic scope" value="Bacteria"/>
</dbReference>
<reference evidence="1 2" key="1">
    <citation type="journal article" date="2015" name="Genome Announc.">
        <title>Expanding the biotechnology potential of lactobacilli through comparative genomics of 213 strains and associated genera.</title>
        <authorList>
            <person name="Sun Z."/>
            <person name="Harris H.M."/>
            <person name="McCann A."/>
            <person name="Guo C."/>
            <person name="Argimon S."/>
            <person name="Zhang W."/>
            <person name="Yang X."/>
            <person name="Jeffery I.B."/>
            <person name="Cooney J.C."/>
            <person name="Kagawa T.F."/>
            <person name="Liu W."/>
            <person name="Song Y."/>
            <person name="Salvetti E."/>
            <person name="Wrobel A."/>
            <person name="Rasinkangas P."/>
            <person name="Parkhill J."/>
            <person name="Rea M.C."/>
            <person name="O'Sullivan O."/>
            <person name="Ritari J."/>
            <person name="Douillard F.P."/>
            <person name="Paul Ross R."/>
            <person name="Yang R."/>
            <person name="Briner A.E."/>
            <person name="Felis G.E."/>
            <person name="de Vos W.M."/>
            <person name="Barrangou R."/>
            <person name="Klaenhammer T.R."/>
            <person name="Caufield P.W."/>
            <person name="Cui Y."/>
            <person name="Zhang H."/>
            <person name="O'Toole P.W."/>
        </authorList>
    </citation>
    <scope>NUCLEOTIDE SEQUENCE [LARGE SCALE GENOMIC DNA]</scope>
    <source>
        <strain evidence="1 2">DSM 5661</strain>
    </source>
</reference>
<dbReference type="Proteomes" id="UP000051223">
    <property type="component" value="Unassembled WGS sequence"/>
</dbReference>
<dbReference type="Gene3D" id="3.30.160.250">
    <property type="match status" value="1"/>
</dbReference>
<organism evidence="1 2">
    <name type="scientific">Lactobacillus hamsteri DSM 5661 = JCM 6256</name>
    <dbReference type="NCBI Taxonomy" id="1423754"/>
    <lineage>
        <taxon>Bacteria</taxon>
        <taxon>Bacillati</taxon>
        <taxon>Bacillota</taxon>
        <taxon>Bacilli</taxon>
        <taxon>Lactobacillales</taxon>
        <taxon>Lactobacillaceae</taxon>
        <taxon>Lactobacillus</taxon>
    </lineage>
</organism>
<evidence type="ECO:0000313" key="1">
    <source>
        <dbReference type="EMBL" id="KRM38176.1"/>
    </source>
</evidence>
<evidence type="ECO:0008006" key="3">
    <source>
        <dbReference type="Google" id="ProtNLM"/>
    </source>
</evidence>
<keyword evidence="2" id="KW-1185">Reference proteome</keyword>